<dbReference type="CTD" id="20230901"/>
<dbReference type="InterPro" id="IPR001611">
    <property type="entry name" value="Leu-rich_rpt"/>
</dbReference>
<keyword evidence="2" id="KW-1185">Reference proteome</keyword>
<dbReference type="PANTHER" id="PTHR24114:SF2">
    <property type="entry name" value="F-BOX DOMAIN-CONTAINING PROTEIN-RELATED"/>
    <property type="match status" value="1"/>
</dbReference>
<feature type="non-terminal residue" evidence="1">
    <location>
        <position position="1"/>
    </location>
</feature>
<dbReference type="InterPro" id="IPR052394">
    <property type="entry name" value="LRR-containing"/>
</dbReference>
<dbReference type="Pfam" id="PF13516">
    <property type="entry name" value="LRR_6"/>
    <property type="match status" value="3"/>
</dbReference>
<dbReference type="Gene3D" id="3.80.10.10">
    <property type="entry name" value="Ribonuclease Inhibitor"/>
    <property type="match status" value="1"/>
</dbReference>
<dbReference type="OrthoDB" id="120976at2759"/>
<accession>V4B1B1</accession>
<proteinExistence type="predicted"/>
<dbReference type="Proteomes" id="UP000030746">
    <property type="component" value="Unassembled WGS sequence"/>
</dbReference>
<evidence type="ECO:0000313" key="2">
    <source>
        <dbReference type="Proteomes" id="UP000030746"/>
    </source>
</evidence>
<dbReference type="PANTHER" id="PTHR24114">
    <property type="entry name" value="LEUCINE RICH REPEAT FAMILY PROTEIN"/>
    <property type="match status" value="1"/>
</dbReference>
<dbReference type="RefSeq" id="XP_009049273.1">
    <property type="nucleotide sequence ID" value="XM_009051025.1"/>
</dbReference>
<dbReference type="InterPro" id="IPR032675">
    <property type="entry name" value="LRR_dom_sf"/>
</dbReference>
<dbReference type="EMBL" id="KB200869">
    <property type="protein sequence ID" value="ESP00082.1"/>
    <property type="molecule type" value="Genomic_DNA"/>
</dbReference>
<dbReference type="KEGG" id="lgi:LOTGIDRAFT_112947"/>
<sequence>ELDLSRNILCKDGARSVGEMLKRNDGIVKLSLDLSWNGIRKRGAKAFCDGLAENATLENMNLSWNGLGREGCKALEHCLQENRVLKNLDLTCNRIDFIALKPLVNALVKNETLRNIKVSDLESRPRQSTSISLKVLSVDPLDTFVAPFSHRNSTESPNRSLLM</sequence>
<gene>
    <name evidence="1" type="ORF">LOTGIDRAFT_112947</name>
</gene>
<name>V4B1B1_LOTGI</name>
<reference evidence="1 2" key="1">
    <citation type="journal article" date="2013" name="Nature">
        <title>Insights into bilaterian evolution from three spiralian genomes.</title>
        <authorList>
            <person name="Simakov O."/>
            <person name="Marletaz F."/>
            <person name="Cho S.J."/>
            <person name="Edsinger-Gonzales E."/>
            <person name="Havlak P."/>
            <person name="Hellsten U."/>
            <person name="Kuo D.H."/>
            <person name="Larsson T."/>
            <person name="Lv J."/>
            <person name="Arendt D."/>
            <person name="Savage R."/>
            <person name="Osoegawa K."/>
            <person name="de Jong P."/>
            <person name="Grimwood J."/>
            <person name="Chapman J.A."/>
            <person name="Shapiro H."/>
            <person name="Aerts A."/>
            <person name="Otillar R.P."/>
            <person name="Terry A.Y."/>
            <person name="Boore J.L."/>
            <person name="Grigoriev I.V."/>
            <person name="Lindberg D.R."/>
            <person name="Seaver E.C."/>
            <person name="Weisblat D.A."/>
            <person name="Putnam N.H."/>
            <person name="Rokhsar D.S."/>
        </authorList>
    </citation>
    <scope>NUCLEOTIDE SEQUENCE [LARGE SCALE GENOMIC DNA]</scope>
</reference>
<organism evidence="1 2">
    <name type="scientific">Lottia gigantea</name>
    <name type="common">Giant owl limpet</name>
    <dbReference type="NCBI Taxonomy" id="225164"/>
    <lineage>
        <taxon>Eukaryota</taxon>
        <taxon>Metazoa</taxon>
        <taxon>Spiralia</taxon>
        <taxon>Lophotrochozoa</taxon>
        <taxon>Mollusca</taxon>
        <taxon>Gastropoda</taxon>
        <taxon>Patellogastropoda</taxon>
        <taxon>Lottioidea</taxon>
        <taxon>Lottiidae</taxon>
        <taxon>Lottia</taxon>
    </lineage>
</organism>
<protein>
    <submittedName>
        <fullName evidence="1">Uncharacterized protein</fullName>
    </submittedName>
</protein>
<dbReference type="SMART" id="SM00368">
    <property type="entry name" value="LRR_RI"/>
    <property type="match status" value="4"/>
</dbReference>
<dbReference type="HOGENOM" id="CLU_017147_2_1_1"/>
<dbReference type="AlphaFoldDB" id="V4B1B1"/>
<evidence type="ECO:0000313" key="1">
    <source>
        <dbReference type="EMBL" id="ESP00082.1"/>
    </source>
</evidence>
<dbReference type="SUPFAM" id="SSF52047">
    <property type="entry name" value="RNI-like"/>
    <property type="match status" value="1"/>
</dbReference>
<dbReference type="GeneID" id="20230901"/>